<keyword evidence="2" id="KW-1185">Reference proteome</keyword>
<gene>
    <name evidence="1" type="ORF">BABINDRAFT_6195</name>
</gene>
<dbReference type="SUPFAM" id="SSF53335">
    <property type="entry name" value="S-adenosyl-L-methionine-dependent methyltransferases"/>
    <property type="match status" value="1"/>
</dbReference>
<dbReference type="Proteomes" id="UP000094336">
    <property type="component" value="Unassembled WGS sequence"/>
</dbReference>
<sequence length="275" mass="30706">MSVSQDLFPLQEINSKYAAGDSVMSFGNHPKLAHCPGGGLALHQDGGAVGCGGKIWIAGECLSSYLLNNYDKLFDGKTGEYSTGEEFNTAHIVELGSGTGLVGLVLGLVNAKYNPGMKVFITDIDDLVPLMLQNVMLNHLENEVIPAALLWGEPLGGLVEDNQLVDANTLDALTQLARQPPMYIKHLKLVLAADVVYLEQAFPLLESTLLQLTDMNEDLEILMCYRKRRKQDKKFFARIAKNFNRIDLMNFNEEEEAYYRKCRVHLFKLVRKPKK</sequence>
<protein>
    <recommendedName>
        <fullName evidence="3">Protein-lysine N-methyltransferase EFM6</fullName>
    </recommendedName>
</protein>
<evidence type="ECO:0000313" key="2">
    <source>
        <dbReference type="Proteomes" id="UP000094336"/>
    </source>
</evidence>
<dbReference type="RefSeq" id="XP_018986834.1">
    <property type="nucleotide sequence ID" value="XM_019132377.1"/>
</dbReference>
<organism evidence="1 2">
    <name type="scientific">Babjeviella inositovora NRRL Y-12698</name>
    <dbReference type="NCBI Taxonomy" id="984486"/>
    <lineage>
        <taxon>Eukaryota</taxon>
        <taxon>Fungi</taxon>
        <taxon>Dikarya</taxon>
        <taxon>Ascomycota</taxon>
        <taxon>Saccharomycotina</taxon>
        <taxon>Pichiomycetes</taxon>
        <taxon>Serinales incertae sedis</taxon>
        <taxon>Babjeviella</taxon>
    </lineage>
</organism>
<proteinExistence type="predicted"/>
<dbReference type="PANTHER" id="PTHR14614">
    <property type="entry name" value="HEPATOCELLULAR CARCINOMA-ASSOCIATED ANTIGEN"/>
    <property type="match status" value="1"/>
</dbReference>
<dbReference type="Pfam" id="PF10294">
    <property type="entry name" value="Methyltransf_16"/>
    <property type="match status" value="2"/>
</dbReference>
<dbReference type="InterPro" id="IPR029063">
    <property type="entry name" value="SAM-dependent_MTases_sf"/>
</dbReference>
<dbReference type="EMBL" id="KV454427">
    <property type="protein sequence ID" value="ODQ81506.1"/>
    <property type="molecule type" value="Genomic_DNA"/>
</dbReference>
<evidence type="ECO:0008006" key="3">
    <source>
        <dbReference type="Google" id="ProtNLM"/>
    </source>
</evidence>
<dbReference type="AlphaFoldDB" id="A0A1E3QUZ0"/>
<dbReference type="GO" id="GO:0005829">
    <property type="term" value="C:cytosol"/>
    <property type="evidence" value="ECO:0007669"/>
    <property type="project" value="TreeGrafter"/>
</dbReference>
<dbReference type="GeneID" id="30150230"/>
<reference evidence="2" key="1">
    <citation type="submission" date="2016-05" db="EMBL/GenBank/DDBJ databases">
        <title>Comparative genomics of biotechnologically important yeasts.</title>
        <authorList>
            <consortium name="DOE Joint Genome Institute"/>
            <person name="Riley R."/>
            <person name="Haridas S."/>
            <person name="Wolfe K.H."/>
            <person name="Lopes M.R."/>
            <person name="Hittinger C.T."/>
            <person name="Goker M."/>
            <person name="Salamov A."/>
            <person name="Wisecaver J."/>
            <person name="Long T.M."/>
            <person name="Aerts A.L."/>
            <person name="Barry K."/>
            <person name="Choi C."/>
            <person name="Clum A."/>
            <person name="Coughlan A.Y."/>
            <person name="Deshpande S."/>
            <person name="Douglass A.P."/>
            <person name="Hanson S.J."/>
            <person name="Klenk H.-P."/>
            <person name="Labutti K."/>
            <person name="Lapidus A."/>
            <person name="Lindquist E."/>
            <person name="Lipzen A."/>
            <person name="Meier-Kolthoff J.P."/>
            <person name="Ohm R.A."/>
            <person name="Otillar R.P."/>
            <person name="Pangilinan J."/>
            <person name="Peng Y."/>
            <person name="Rokas A."/>
            <person name="Rosa C.A."/>
            <person name="Scheuner C."/>
            <person name="Sibirny A.A."/>
            <person name="Slot J.C."/>
            <person name="Stielow J.B."/>
            <person name="Sun H."/>
            <person name="Kurtzman C.P."/>
            <person name="Blackwell M."/>
            <person name="Grigoriev I.V."/>
            <person name="Jeffries T.W."/>
        </authorList>
    </citation>
    <scope>NUCLEOTIDE SEQUENCE [LARGE SCALE GENOMIC DNA]</scope>
    <source>
        <strain evidence="2">NRRL Y-12698</strain>
    </source>
</reference>
<dbReference type="OrthoDB" id="407325at2759"/>
<evidence type="ECO:0000313" key="1">
    <source>
        <dbReference type="EMBL" id="ODQ81506.1"/>
    </source>
</evidence>
<dbReference type="InterPro" id="IPR019410">
    <property type="entry name" value="Methyltransf_16"/>
</dbReference>
<dbReference type="PANTHER" id="PTHR14614:SF152">
    <property type="entry name" value="PROTEIN-LYSINE N-METHYLTRANSFERASE EFM6"/>
    <property type="match status" value="1"/>
</dbReference>
<dbReference type="Gene3D" id="3.40.50.150">
    <property type="entry name" value="Vaccinia Virus protein VP39"/>
    <property type="match status" value="1"/>
</dbReference>
<accession>A0A1E3QUZ0</accession>
<dbReference type="GO" id="GO:0008757">
    <property type="term" value="F:S-adenosylmethionine-dependent methyltransferase activity"/>
    <property type="evidence" value="ECO:0007669"/>
    <property type="project" value="UniProtKB-ARBA"/>
</dbReference>
<dbReference type="STRING" id="984486.A0A1E3QUZ0"/>
<name>A0A1E3QUZ0_9ASCO</name>